<dbReference type="Gene3D" id="1.10.10.60">
    <property type="entry name" value="Homeodomain-like"/>
    <property type="match status" value="2"/>
</dbReference>
<dbReference type="PANTHER" id="PTHR46796">
    <property type="entry name" value="HTH-TYPE TRANSCRIPTIONAL ACTIVATOR RHAS-RELATED"/>
    <property type="match status" value="1"/>
</dbReference>
<dbReference type="Proteomes" id="UP000441797">
    <property type="component" value="Unassembled WGS sequence"/>
</dbReference>
<evidence type="ECO:0000256" key="2">
    <source>
        <dbReference type="ARBA" id="ARBA00023125"/>
    </source>
</evidence>
<dbReference type="PROSITE" id="PS00041">
    <property type="entry name" value="HTH_ARAC_FAMILY_1"/>
    <property type="match status" value="1"/>
</dbReference>
<sequence>MQQKQPLTIDASHQNPIAQILPRSPIISSHHAGWNGIHLEYHRQPAHEMPEYCIPHHTLSIGLRYGAKEFRVNGHLLRDFVVGNVGICPANQSLSTQAYGNAEFILLTVDPTQFAQTAYESIDTENIEIVPQIWGFDPLIYQMSLALKHELESSELDSKLYAESMATALSVHLLRRYSAHQQVIKDYPGGLPKYKLREAIAYINEHLEQNITLAEIANLLQMSPHYFATLFKQSTGLAPHQYITQCRIEQAKKLLANPELTIVEICQQVGFQSQSHFTKVFRKYTATTPKVYRKR</sequence>
<dbReference type="EMBL" id="NAPY01000022">
    <property type="protein sequence ID" value="MUL37530.1"/>
    <property type="molecule type" value="Genomic_DNA"/>
</dbReference>
<accession>A0A6N8FWM9</accession>
<dbReference type="InterPro" id="IPR050204">
    <property type="entry name" value="AraC_XylS_family_regulators"/>
</dbReference>
<keyword evidence="3" id="KW-0804">Transcription</keyword>
<evidence type="ECO:0000259" key="4">
    <source>
        <dbReference type="PROSITE" id="PS01124"/>
    </source>
</evidence>
<evidence type="ECO:0000256" key="1">
    <source>
        <dbReference type="ARBA" id="ARBA00023015"/>
    </source>
</evidence>
<dbReference type="OrthoDB" id="516605at2"/>
<evidence type="ECO:0000313" key="5">
    <source>
        <dbReference type="EMBL" id="MUL37530.1"/>
    </source>
</evidence>
<dbReference type="GO" id="GO:0003700">
    <property type="term" value="F:DNA-binding transcription factor activity"/>
    <property type="evidence" value="ECO:0007669"/>
    <property type="project" value="InterPro"/>
</dbReference>
<dbReference type="InterPro" id="IPR018062">
    <property type="entry name" value="HTH_AraC-typ_CS"/>
</dbReference>
<comment type="caution">
    <text evidence="5">The sequence shown here is derived from an EMBL/GenBank/DDBJ whole genome shotgun (WGS) entry which is preliminary data.</text>
</comment>
<reference evidence="5 6" key="1">
    <citation type="journal article" date="2019" name="Front. Microbiol.">
        <title>Genomic Features for Desiccation Tolerance and Sugar Biosynthesis in the Extremophile Gloeocapsopsis sp. UTEX B3054.</title>
        <authorList>
            <person name="Urrejola C."/>
            <person name="Alcorta J."/>
            <person name="Salas L."/>
            <person name="Vasquez M."/>
            <person name="Polz M.F."/>
            <person name="Vicuna R."/>
            <person name="Diez B."/>
        </authorList>
    </citation>
    <scope>NUCLEOTIDE SEQUENCE [LARGE SCALE GENOMIC DNA]</scope>
    <source>
        <strain evidence="5 6">1H9</strain>
    </source>
</reference>
<dbReference type="PRINTS" id="PR00032">
    <property type="entry name" value="HTHARAC"/>
</dbReference>
<feature type="domain" description="HTH araC/xylS-type" evidence="4">
    <location>
        <begin position="197"/>
        <end position="295"/>
    </location>
</feature>
<dbReference type="AlphaFoldDB" id="A0A6N8FWM9"/>
<dbReference type="PROSITE" id="PS01124">
    <property type="entry name" value="HTH_ARAC_FAMILY_2"/>
    <property type="match status" value="1"/>
</dbReference>
<dbReference type="InterPro" id="IPR020449">
    <property type="entry name" value="Tscrpt_reg_AraC-type_HTH"/>
</dbReference>
<name>A0A6N8FWM9_9CHRO</name>
<proteinExistence type="predicted"/>
<keyword evidence="1" id="KW-0805">Transcription regulation</keyword>
<dbReference type="PANTHER" id="PTHR46796:SF6">
    <property type="entry name" value="ARAC SUBFAMILY"/>
    <property type="match status" value="1"/>
</dbReference>
<dbReference type="Pfam" id="PF12833">
    <property type="entry name" value="HTH_18"/>
    <property type="match status" value="1"/>
</dbReference>
<gene>
    <name evidence="5" type="ORF">BWI75_14640</name>
</gene>
<keyword evidence="6" id="KW-1185">Reference proteome</keyword>
<keyword evidence="2" id="KW-0238">DNA-binding</keyword>
<dbReference type="GO" id="GO:0043565">
    <property type="term" value="F:sequence-specific DNA binding"/>
    <property type="evidence" value="ECO:0007669"/>
    <property type="project" value="InterPro"/>
</dbReference>
<dbReference type="InterPro" id="IPR018060">
    <property type="entry name" value="HTH_AraC"/>
</dbReference>
<dbReference type="SUPFAM" id="SSF46689">
    <property type="entry name" value="Homeodomain-like"/>
    <property type="match status" value="2"/>
</dbReference>
<dbReference type="SMART" id="SM00342">
    <property type="entry name" value="HTH_ARAC"/>
    <property type="match status" value="1"/>
</dbReference>
<dbReference type="InterPro" id="IPR009057">
    <property type="entry name" value="Homeodomain-like_sf"/>
</dbReference>
<evidence type="ECO:0000313" key="6">
    <source>
        <dbReference type="Proteomes" id="UP000441797"/>
    </source>
</evidence>
<evidence type="ECO:0000256" key="3">
    <source>
        <dbReference type="ARBA" id="ARBA00023163"/>
    </source>
</evidence>
<organism evidence="5 6">
    <name type="scientific">Gloeocapsopsis dulcis AAB1 = 1H9</name>
    <dbReference type="NCBI Taxonomy" id="1433147"/>
    <lineage>
        <taxon>Bacteria</taxon>
        <taxon>Bacillati</taxon>
        <taxon>Cyanobacteriota</taxon>
        <taxon>Cyanophyceae</taxon>
        <taxon>Oscillatoriophycideae</taxon>
        <taxon>Chroococcales</taxon>
        <taxon>Chroococcaceae</taxon>
        <taxon>Gloeocapsopsis</taxon>
        <taxon>Gloeocapsopsis dulcis</taxon>
    </lineage>
</organism>
<protein>
    <submittedName>
        <fullName evidence="5">AraC family transcriptional regulator</fullName>
    </submittedName>
</protein>
<dbReference type="RefSeq" id="WP_105220471.1">
    <property type="nucleotide sequence ID" value="NZ_CAWNSU010000060.1"/>
</dbReference>